<name>A0AAE7RXI3_9CAUD</name>
<dbReference type="KEGG" id="vg:75690872"/>
<protein>
    <submittedName>
        <fullName evidence="1">Uncharacterized protein</fullName>
    </submittedName>
</protein>
<dbReference type="Proteomes" id="UP000827409">
    <property type="component" value="Segment"/>
</dbReference>
<evidence type="ECO:0000313" key="1">
    <source>
        <dbReference type="EMBL" id="QWM90525.1"/>
    </source>
</evidence>
<reference evidence="1 2" key="1">
    <citation type="submission" date="2021-04" db="EMBL/GenBank/DDBJ databases">
        <authorList>
            <person name="Shkoporov A.N."/>
            <person name="Stockdale S.R."/>
            <person name="Guerin E."/>
            <person name="Ross R.P."/>
            <person name="Hill C."/>
        </authorList>
    </citation>
    <scope>NUCLEOTIDE SEQUENCE [LARGE SCALE GENOMIC DNA]</scope>
    <source>
        <strain evidence="2">cr13_1</strain>
    </source>
</reference>
<dbReference type="RefSeq" id="YP_010360097.1">
    <property type="nucleotide sequence ID" value="NC_062780.1"/>
</dbReference>
<proteinExistence type="predicted"/>
<keyword evidence="2" id="KW-1185">Reference proteome</keyword>
<gene>
    <name evidence="1" type="primary">gp_26662</name>
</gene>
<organism evidence="1 2">
    <name type="scientific">uncultured phage cr13_1</name>
    <dbReference type="NCBI Taxonomy" id="2986396"/>
    <lineage>
        <taxon>Viruses</taxon>
        <taxon>Duplodnaviria</taxon>
        <taxon>Heunggongvirae</taxon>
        <taxon>Uroviricota</taxon>
        <taxon>Caudoviricetes</taxon>
        <taxon>Crassvirales</taxon>
        <taxon>Crevaviridae</taxon>
        <taxon>Doltivirinae</taxon>
        <taxon>Kingevirus</taxon>
        <taxon>Kingevirus communis</taxon>
    </lineage>
</organism>
<dbReference type="GeneID" id="75690872"/>
<sequence>MEIKIKNYLINTLDNGNKIYLCPMDEESYTRLMNDFSRLYDQSSINRFVDKYGFKHTQIILDGDTYISANDKETLEAINPILSRILPHPKTIKNPLNNKIERSYKCFCAKPLNLTDMTEHKTPLESWNCLMIRIGEPQYAIVVEEKVKK</sequence>
<evidence type="ECO:0000313" key="2">
    <source>
        <dbReference type="Proteomes" id="UP000827409"/>
    </source>
</evidence>
<dbReference type="EMBL" id="MZ130490">
    <property type="protein sequence ID" value="QWM90525.1"/>
    <property type="molecule type" value="Genomic_DNA"/>
</dbReference>
<accession>A0AAE7RXI3</accession>